<proteinExistence type="inferred from homology"/>
<dbReference type="AlphaFoldDB" id="A0ABD1ZCE8"/>
<comment type="similarity">
    <text evidence="1 2">Belongs to the DSS1/SEM1 family.</text>
</comment>
<name>A0ABD1ZCE8_9MARC</name>
<sequence>MQSIDRLVEAQRWKPRVRMSKRRKLFSDEASSLALKVDPDGYALDKQVPPVINQVQRMVGKANRSFCSTMLVPLVVAHVDPRMADYRPDWHMWVSSEIRSRLGREGKDKFSGGKFREDGAGHQAKQRTEAVRPEKEALQQQYAKDKAEWERKNMQLIEEDQIPSGIICQRCLRVGSKVQEICAKFLHYRQEMAGAPENAPKQASEDVKLDLFEDDDEFEEFETEEWDGEEGEKVTLQQWEEDWDDDDVNDDFSAQLRTELESASAAAETPAAS</sequence>
<comment type="caution">
    <text evidence="4">The sequence shown here is derived from an EMBL/GenBank/DDBJ whole genome shotgun (WGS) entry which is preliminary data.</text>
</comment>
<comment type="subcellular location">
    <subcellularLocation>
        <location evidence="2">Nucleus</location>
    </subcellularLocation>
</comment>
<dbReference type="EMBL" id="JBHFFA010000002">
    <property type="protein sequence ID" value="KAL2645477.1"/>
    <property type="molecule type" value="Genomic_DNA"/>
</dbReference>
<evidence type="ECO:0000256" key="2">
    <source>
        <dbReference type="RuleBase" id="RU369057"/>
    </source>
</evidence>
<accession>A0ABD1ZCE8</accession>
<gene>
    <name evidence="4" type="ORF">R1flu_013064</name>
</gene>
<dbReference type="InterPro" id="IPR007834">
    <property type="entry name" value="DSS1_SEM1"/>
</dbReference>
<dbReference type="SMART" id="SM01385">
    <property type="entry name" value="DSS1_SEM1"/>
    <property type="match status" value="1"/>
</dbReference>
<dbReference type="Proteomes" id="UP001605036">
    <property type="component" value="Unassembled WGS sequence"/>
</dbReference>
<evidence type="ECO:0000313" key="4">
    <source>
        <dbReference type="EMBL" id="KAL2645477.1"/>
    </source>
</evidence>
<feature type="region of interest" description="Disordered" evidence="3">
    <location>
        <begin position="105"/>
        <end position="136"/>
    </location>
</feature>
<dbReference type="GO" id="GO:0008541">
    <property type="term" value="C:proteasome regulatory particle, lid subcomplex"/>
    <property type="evidence" value="ECO:0007669"/>
    <property type="project" value="UniProtKB-UniRule"/>
</dbReference>
<dbReference type="PANTHER" id="PTHR16771:SF0">
    <property type="entry name" value="26S PROTEASOME COMPLEX SUBUNIT SEM1"/>
    <property type="match status" value="1"/>
</dbReference>
<evidence type="ECO:0000313" key="5">
    <source>
        <dbReference type="Proteomes" id="UP001605036"/>
    </source>
</evidence>
<comment type="function">
    <text evidence="2">Component of the 26S proteasome, a multiprotein complex involved in the ATP-dependent degradation of ubiquitinated proteins.</text>
</comment>
<evidence type="ECO:0000256" key="3">
    <source>
        <dbReference type="SAM" id="MobiDB-lite"/>
    </source>
</evidence>
<keyword evidence="5" id="KW-1185">Reference proteome</keyword>
<organism evidence="4 5">
    <name type="scientific">Riccia fluitans</name>
    <dbReference type="NCBI Taxonomy" id="41844"/>
    <lineage>
        <taxon>Eukaryota</taxon>
        <taxon>Viridiplantae</taxon>
        <taxon>Streptophyta</taxon>
        <taxon>Embryophyta</taxon>
        <taxon>Marchantiophyta</taxon>
        <taxon>Marchantiopsida</taxon>
        <taxon>Marchantiidae</taxon>
        <taxon>Marchantiales</taxon>
        <taxon>Ricciaceae</taxon>
        <taxon>Riccia</taxon>
    </lineage>
</organism>
<dbReference type="Pfam" id="PF05160">
    <property type="entry name" value="DSS1_SEM1"/>
    <property type="match status" value="1"/>
</dbReference>
<keyword evidence="2" id="KW-0539">Nucleus</keyword>
<dbReference type="GO" id="GO:0005634">
    <property type="term" value="C:nucleus"/>
    <property type="evidence" value="ECO:0007669"/>
    <property type="project" value="UniProtKB-SubCell"/>
</dbReference>
<dbReference type="GO" id="GO:0043248">
    <property type="term" value="P:proteasome assembly"/>
    <property type="evidence" value="ECO:0007669"/>
    <property type="project" value="UniProtKB-UniRule"/>
</dbReference>
<dbReference type="GO" id="GO:0006406">
    <property type="term" value="P:mRNA export from nucleus"/>
    <property type="evidence" value="ECO:0007669"/>
    <property type="project" value="UniProtKB-UniRule"/>
</dbReference>
<evidence type="ECO:0000256" key="1">
    <source>
        <dbReference type="ARBA" id="ARBA00034491"/>
    </source>
</evidence>
<keyword evidence="2" id="KW-0647">Proteasome</keyword>
<dbReference type="PANTHER" id="PTHR16771">
    <property type="entry name" value="26 PROTEASOME COMPLEX SUBUNIT DSS1"/>
    <property type="match status" value="1"/>
</dbReference>
<protein>
    <recommendedName>
        <fullName evidence="2">26S proteasome complex subunit SEM1</fullName>
    </recommendedName>
</protein>
<reference evidence="4 5" key="1">
    <citation type="submission" date="2024-09" db="EMBL/GenBank/DDBJ databases">
        <title>Chromosome-scale assembly of Riccia fluitans.</title>
        <authorList>
            <person name="Paukszto L."/>
            <person name="Sawicki J."/>
            <person name="Karawczyk K."/>
            <person name="Piernik-Szablinska J."/>
            <person name="Szczecinska M."/>
            <person name="Mazdziarz M."/>
        </authorList>
    </citation>
    <scope>NUCLEOTIDE SEQUENCE [LARGE SCALE GENOMIC DNA]</scope>
    <source>
        <strain evidence="4">Rf_01</strain>
        <tissue evidence="4">Aerial parts of the thallus</tissue>
    </source>
</reference>